<evidence type="ECO:0000313" key="1">
    <source>
        <dbReference type="EMBL" id="SDV13853.1"/>
    </source>
</evidence>
<evidence type="ECO:0000313" key="2">
    <source>
        <dbReference type="Proteomes" id="UP000182085"/>
    </source>
</evidence>
<accession>A0AAE8L0Y2</accession>
<organism evidence="1 2">
    <name type="scientific">Pseudomonas rhodesiae</name>
    <dbReference type="NCBI Taxonomy" id="76760"/>
    <lineage>
        <taxon>Bacteria</taxon>
        <taxon>Pseudomonadati</taxon>
        <taxon>Pseudomonadota</taxon>
        <taxon>Gammaproteobacteria</taxon>
        <taxon>Pseudomonadales</taxon>
        <taxon>Pseudomonadaceae</taxon>
        <taxon>Pseudomonas</taxon>
    </lineage>
</organism>
<reference evidence="1 2" key="1">
    <citation type="submission" date="2016-10" db="EMBL/GenBank/DDBJ databases">
        <authorList>
            <person name="Varghese N."/>
            <person name="Submissions S."/>
        </authorList>
    </citation>
    <scope>NUCLEOTIDE SEQUENCE [LARGE SCALE GENOMIC DNA]</scope>
    <source>
        <strain evidence="1 2">BS2777</strain>
    </source>
</reference>
<dbReference type="RefSeq" id="WP_052198916.1">
    <property type="nucleotide sequence ID" value="NZ_BAAAEG010000001.1"/>
</dbReference>
<keyword evidence="2" id="KW-1185">Reference proteome</keyword>
<dbReference type="Proteomes" id="UP000182085">
    <property type="component" value="Chromosome I"/>
</dbReference>
<sequence>MTTIMSLFEALSRLENNAPIILKKGEYRINNDSVAIEAGAKKGFIRKEKREHHEILEAIKKCQLSWKPRPDITEWKSKCESLTKKNKRLQMQLNEAWAREVLLAQRLNELEKILAKRSNIIDFPKR</sequence>
<name>A0AAE8L0Y2_9PSED</name>
<gene>
    <name evidence="1" type="ORF">SAMN04490209_4163</name>
</gene>
<protein>
    <submittedName>
        <fullName evidence="1">Uncharacterized protein</fullName>
    </submittedName>
</protein>
<proteinExistence type="predicted"/>
<dbReference type="EMBL" id="LT629801">
    <property type="protein sequence ID" value="SDV13853.1"/>
    <property type="molecule type" value="Genomic_DNA"/>
</dbReference>
<dbReference type="AlphaFoldDB" id="A0AAE8L0Y2"/>